<dbReference type="PANTHER" id="PTHR32004">
    <property type="entry name" value="TRNA LIGASE"/>
    <property type="match status" value="1"/>
</dbReference>
<evidence type="ECO:0000259" key="2">
    <source>
        <dbReference type="Pfam" id="PF08303"/>
    </source>
</evidence>
<evidence type="ECO:0000313" key="3">
    <source>
        <dbReference type="EMBL" id="ODV87771.1"/>
    </source>
</evidence>
<reference evidence="4" key="1">
    <citation type="submission" date="2016-04" db="EMBL/GenBank/DDBJ databases">
        <title>Comparative genomics of biotechnologically important yeasts.</title>
        <authorList>
            <consortium name="DOE Joint Genome Institute"/>
            <person name="Riley R."/>
            <person name="Haridas S."/>
            <person name="Wolfe K.H."/>
            <person name="Lopes M.R."/>
            <person name="Hittinger C.T."/>
            <person name="Goker M."/>
            <person name="Salamov A."/>
            <person name="Wisecaver J."/>
            <person name="Long T.M."/>
            <person name="Aerts A.L."/>
            <person name="Barry K."/>
            <person name="Choi C."/>
            <person name="Clum A."/>
            <person name="Coughlan A.Y."/>
            <person name="Deshpande S."/>
            <person name="Douglass A.P."/>
            <person name="Hanson S.J."/>
            <person name="Klenk H.-P."/>
            <person name="Labutti K."/>
            <person name="Lapidus A."/>
            <person name="Lindquist E."/>
            <person name="Lipzen A."/>
            <person name="Meier-Kolthoff J.P."/>
            <person name="Ohm R.A."/>
            <person name="Otillar R.P."/>
            <person name="Pangilinan J."/>
            <person name="Peng Y."/>
            <person name="Rokas A."/>
            <person name="Rosa C.A."/>
            <person name="Scheuner C."/>
            <person name="Sibirny A.A."/>
            <person name="Slot J.C."/>
            <person name="Stielow J.B."/>
            <person name="Sun H."/>
            <person name="Kurtzman C.P."/>
            <person name="Blackwell M."/>
            <person name="Grigoriev I.V."/>
            <person name="Jeffries T.W."/>
        </authorList>
    </citation>
    <scope>NUCLEOTIDE SEQUENCE [LARGE SCALE GENOMIC DNA]</scope>
    <source>
        <strain evidence="4">NRRL YB-2248</strain>
    </source>
</reference>
<sequence length="184" mass="21551">MIDRTNSAKYERLQIIKDLNEKCNGLYDFKFIALNYIPDEITNEELFEIVKGRIIDRGDNHQNIKVHKDGIGKIIRIIRYFLKRLEKIDVLNEPDLLFDHVINLQLRGEDPVIENVSNILETLHSIDPLLVVDVPSLEDIENYMEEMFSISRAEQLKIDNNDNDNDNEQPVITNKNNKNFKITD</sequence>
<proteinExistence type="predicted"/>
<dbReference type="GO" id="GO:0005524">
    <property type="term" value="F:ATP binding"/>
    <property type="evidence" value="ECO:0007669"/>
    <property type="project" value="InterPro"/>
</dbReference>
<dbReference type="GO" id="GO:0003972">
    <property type="term" value="F:RNA ligase (ATP) activity"/>
    <property type="evidence" value="ECO:0007669"/>
    <property type="project" value="InterPro"/>
</dbReference>
<gene>
    <name evidence="3" type="ORF">CANARDRAFT_20502</name>
</gene>
<name>A0A1E4T7S5_9ASCO</name>
<feature type="compositionally biased region" description="Low complexity" evidence="1">
    <location>
        <begin position="174"/>
        <end position="184"/>
    </location>
</feature>
<protein>
    <recommendedName>
        <fullName evidence="2">tRNA ligase kinase domain-containing protein</fullName>
    </recommendedName>
</protein>
<organism evidence="3 4">
    <name type="scientific">[Candida] arabinofermentans NRRL YB-2248</name>
    <dbReference type="NCBI Taxonomy" id="983967"/>
    <lineage>
        <taxon>Eukaryota</taxon>
        <taxon>Fungi</taxon>
        <taxon>Dikarya</taxon>
        <taxon>Ascomycota</taxon>
        <taxon>Saccharomycotina</taxon>
        <taxon>Pichiomycetes</taxon>
        <taxon>Pichiales</taxon>
        <taxon>Pichiaceae</taxon>
        <taxon>Ogataea</taxon>
        <taxon>Ogataea/Candida clade</taxon>
    </lineage>
</organism>
<feature type="domain" description="tRNA ligase kinase" evidence="2">
    <location>
        <begin position="1"/>
        <end position="106"/>
    </location>
</feature>
<dbReference type="STRING" id="983967.A0A1E4T7S5"/>
<dbReference type="EMBL" id="KV453847">
    <property type="protein sequence ID" value="ODV87771.1"/>
    <property type="molecule type" value="Genomic_DNA"/>
</dbReference>
<dbReference type="OrthoDB" id="276239at2759"/>
<feature type="region of interest" description="Disordered" evidence="1">
    <location>
        <begin position="159"/>
        <end position="184"/>
    </location>
</feature>
<accession>A0A1E4T7S5</accession>
<dbReference type="PANTHER" id="PTHR32004:SF1">
    <property type="entry name" value="TRNA LIGASE"/>
    <property type="match status" value="1"/>
</dbReference>
<dbReference type="Proteomes" id="UP000094801">
    <property type="component" value="Unassembled WGS sequence"/>
</dbReference>
<evidence type="ECO:0000313" key="4">
    <source>
        <dbReference type="Proteomes" id="UP000094801"/>
    </source>
</evidence>
<dbReference type="Pfam" id="PF08303">
    <property type="entry name" value="tRNA_lig_kinase"/>
    <property type="match status" value="1"/>
</dbReference>
<dbReference type="GO" id="GO:0006388">
    <property type="term" value="P:tRNA splicing, via endonucleolytic cleavage and ligation"/>
    <property type="evidence" value="ECO:0007669"/>
    <property type="project" value="InterPro"/>
</dbReference>
<keyword evidence="4" id="KW-1185">Reference proteome</keyword>
<dbReference type="AlphaFoldDB" id="A0A1E4T7S5"/>
<evidence type="ECO:0000256" key="1">
    <source>
        <dbReference type="SAM" id="MobiDB-lite"/>
    </source>
</evidence>
<dbReference type="GO" id="GO:0005634">
    <property type="term" value="C:nucleus"/>
    <property type="evidence" value="ECO:0007669"/>
    <property type="project" value="TreeGrafter"/>
</dbReference>
<dbReference type="InterPro" id="IPR015966">
    <property type="entry name" value="tRNA_lig_kin_fungi"/>
</dbReference>